<sequence>MENKEEYVIVEFIETAEIATILRSWLRESKQGETECWWPEKNVRRFLVNKEPSKASWEIWKIRISSCDNLKATLVKERKAQITSDLATESESEKGIGCREKKKPGRLDDSSSESDLAIAVEVKVIPVSKQRCRSKDEERHSLKESLMPVRTPAEIHFIDEPPKSVTAPKQVQFSTNKCLQNCDMSRLQGN</sequence>
<dbReference type="Proteomes" id="UP001458880">
    <property type="component" value="Unassembled WGS sequence"/>
</dbReference>
<evidence type="ECO:0000313" key="2">
    <source>
        <dbReference type="EMBL" id="KAK9744316.1"/>
    </source>
</evidence>
<reference evidence="2 3" key="1">
    <citation type="journal article" date="2024" name="BMC Genomics">
        <title>De novo assembly and annotation of Popillia japonica's genome with initial clues to its potential as an invasive pest.</title>
        <authorList>
            <person name="Cucini C."/>
            <person name="Boschi S."/>
            <person name="Funari R."/>
            <person name="Cardaioli E."/>
            <person name="Iannotti N."/>
            <person name="Marturano G."/>
            <person name="Paoli F."/>
            <person name="Bruttini M."/>
            <person name="Carapelli A."/>
            <person name="Frati F."/>
            <person name="Nardi F."/>
        </authorList>
    </citation>
    <scope>NUCLEOTIDE SEQUENCE [LARGE SCALE GENOMIC DNA]</scope>
    <source>
        <strain evidence="2">DMR45628</strain>
    </source>
</reference>
<dbReference type="EMBL" id="JASPKY010000060">
    <property type="protein sequence ID" value="KAK9744316.1"/>
    <property type="molecule type" value="Genomic_DNA"/>
</dbReference>
<name>A0AAW1M7H4_POPJA</name>
<feature type="region of interest" description="Disordered" evidence="1">
    <location>
        <begin position="91"/>
        <end position="112"/>
    </location>
</feature>
<feature type="compositionally biased region" description="Basic and acidic residues" evidence="1">
    <location>
        <begin position="91"/>
        <end position="109"/>
    </location>
</feature>
<evidence type="ECO:0000256" key="1">
    <source>
        <dbReference type="SAM" id="MobiDB-lite"/>
    </source>
</evidence>
<protein>
    <submittedName>
        <fullName evidence="2">Uncharacterized protein</fullName>
    </submittedName>
</protein>
<gene>
    <name evidence="2" type="ORF">QE152_g7882</name>
</gene>
<accession>A0AAW1M7H4</accession>
<dbReference type="AlphaFoldDB" id="A0AAW1M7H4"/>
<organism evidence="2 3">
    <name type="scientific">Popillia japonica</name>
    <name type="common">Japanese beetle</name>
    <dbReference type="NCBI Taxonomy" id="7064"/>
    <lineage>
        <taxon>Eukaryota</taxon>
        <taxon>Metazoa</taxon>
        <taxon>Ecdysozoa</taxon>
        <taxon>Arthropoda</taxon>
        <taxon>Hexapoda</taxon>
        <taxon>Insecta</taxon>
        <taxon>Pterygota</taxon>
        <taxon>Neoptera</taxon>
        <taxon>Endopterygota</taxon>
        <taxon>Coleoptera</taxon>
        <taxon>Polyphaga</taxon>
        <taxon>Scarabaeiformia</taxon>
        <taxon>Scarabaeidae</taxon>
        <taxon>Rutelinae</taxon>
        <taxon>Popillia</taxon>
    </lineage>
</organism>
<keyword evidence="3" id="KW-1185">Reference proteome</keyword>
<proteinExistence type="predicted"/>
<evidence type="ECO:0000313" key="3">
    <source>
        <dbReference type="Proteomes" id="UP001458880"/>
    </source>
</evidence>
<comment type="caution">
    <text evidence="2">The sequence shown here is derived from an EMBL/GenBank/DDBJ whole genome shotgun (WGS) entry which is preliminary data.</text>
</comment>